<keyword evidence="7" id="KW-0805">Transcription regulation</keyword>
<feature type="domain" description="C2H2-type" evidence="13">
    <location>
        <begin position="345"/>
        <end position="372"/>
    </location>
</feature>
<dbReference type="FunFam" id="3.30.160.60:FF:000100">
    <property type="entry name" value="Zinc finger 45-like"/>
    <property type="match status" value="1"/>
</dbReference>
<evidence type="ECO:0000256" key="6">
    <source>
        <dbReference type="ARBA" id="ARBA00022833"/>
    </source>
</evidence>
<gene>
    <name evidence="15" type="ORF">HHI36_004186</name>
</gene>
<accession>A0ABD2NRF7</accession>
<dbReference type="Proteomes" id="UP001516400">
    <property type="component" value="Unassembled WGS sequence"/>
</dbReference>
<dbReference type="FunFam" id="3.30.160.60:FF:001397">
    <property type="entry name" value="Datilografo, isoform A"/>
    <property type="match status" value="1"/>
</dbReference>
<organism evidence="15 16">
    <name type="scientific">Cryptolaemus montrouzieri</name>
    <dbReference type="NCBI Taxonomy" id="559131"/>
    <lineage>
        <taxon>Eukaryota</taxon>
        <taxon>Metazoa</taxon>
        <taxon>Ecdysozoa</taxon>
        <taxon>Arthropoda</taxon>
        <taxon>Hexapoda</taxon>
        <taxon>Insecta</taxon>
        <taxon>Pterygota</taxon>
        <taxon>Neoptera</taxon>
        <taxon>Endopterygota</taxon>
        <taxon>Coleoptera</taxon>
        <taxon>Polyphaga</taxon>
        <taxon>Cucujiformia</taxon>
        <taxon>Coccinelloidea</taxon>
        <taxon>Coccinellidae</taxon>
        <taxon>Scymninae</taxon>
        <taxon>Scymnini</taxon>
        <taxon>Cryptolaemus</taxon>
    </lineage>
</organism>
<evidence type="ECO:0000256" key="1">
    <source>
        <dbReference type="ARBA" id="ARBA00004123"/>
    </source>
</evidence>
<keyword evidence="16" id="KW-1185">Reference proteome</keyword>
<feature type="binding site" evidence="11">
    <location>
        <position position="35"/>
    </location>
    <ligand>
        <name>Zn(2+)</name>
        <dbReference type="ChEBI" id="CHEBI:29105"/>
    </ligand>
</feature>
<dbReference type="InterPro" id="IPR012934">
    <property type="entry name" value="Znf_AD"/>
</dbReference>
<feature type="domain" description="C2H2-type" evidence="13">
    <location>
        <begin position="401"/>
        <end position="428"/>
    </location>
</feature>
<evidence type="ECO:0000256" key="8">
    <source>
        <dbReference type="ARBA" id="ARBA00023163"/>
    </source>
</evidence>
<evidence type="ECO:0000256" key="3">
    <source>
        <dbReference type="ARBA" id="ARBA00022723"/>
    </source>
</evidence>
<dbReference type="EMBL" id="JABFTP020000144">
    <property type="protein sequence ID" value="KAL3280961.1"/>
    <property type="molecule type" value="Genomic_DNA"/>
</dbReference>
<dbReference type="FunFam" id="3.30.160.60:FF:000761">
    <property type="entry name" value="Zinc finger protein 449"/>
    <property type="match status" value="1"/>
</dbReference>
<comment type="caution">
    <text evidence="15">The sequence shown here is derived from an EMBL/GenBank/DDBJ whole genome shotgun (WGS) entry which is preliminary data.</text>
</comment>
<evidence type="ECO:0000259" key="14">
    <source>
        <dbReference type="PROSITE" id="PS51915"/>
    </source>
</evidence>
<dbReference type="FunFam" id="3.30.160.60:FF:000303">
    <property type="entry name" value="Zinc finger protein 41"/>
    <property type="match status" value="1"/>
</dbReference>
<keyword evidence="3 11" id="KW-0479">Metal-binding</keyword>
<dbReference type="Pfam" id="PF07776">
    <property type="entry name" value="zf-AD"/>
    <property type="match status" value="1"/>
</dbReference>
<feature type="domain" description="C2H2-type" evidence="13">
    <location>
        <begin position="215"/>
        <end position="242"/>
    </location>
</feature>
<keyword evidence="5 10" id="KW-0863">Zinc-finger</keyword>
<comment type="similarity">
    <text evidence="2">Belongs to the krueppel C2H2-type zinc-finger protein family.</text>
</comment>
<keyword evidence="9" id="KW-0539">Nucleus</keyword>
<dbReference type="SMART" id="SM00355">
    <property type="entry name" value="ZnF_C2H2"/>
    <property type="match status" value="11"/>
</dbReference>
<dbReference type="PROSITE" id="PS51915">
    <property type="entry name" value="ZAD"/>
    <property type="match status" value="1"/>
</dbReference>
<dbReference type="SUPFAM" id="SSF57667">
    <property type="entry name" value="beta-beta-alpha zinc fingers"/>
    <property type="match status" value="6"/>
</dbReference>
<evidence type="ECO:0000313" key="16">
    <source>
        <dbReference type="Proteomes" id="UP001516400"/>
    </source>
</evidence>
<dbReference type="AlphaFoldDB" id="A0ABD2NRF7"/>
<dbReference type="FunFam" id="3.30.160.60:FF:000502">
    <property type="entry name" value="Zinc finger protein 710"/>
    <property type="match status" value="1"/>
</dbReference>
<evidence type="ECO:0000256" key="12">
    <source>
        <dbReference type="SAM" id="MobiDB-lite"/>
    </source>
</evidence>
<dbReference type="GO" id="GO:0005634">
    <property type="term" value="C:nucleus"/>
    <property type="evidence" value="ECO:0007669"/>
    <property type="project" value="UniProtKB-SubCell"/>
</dbReference>
<dbReference type="InterPro" id="IPR013087">
    <property type="entry name" value="Znf_C2H2_type"/>
</dbReference>
<feature type="binding site" evidence="11">
    <location>
        <position position="84"/>
    </location>
    <ligand>
        <name>Zn(2+)</name>
        <dbReference type="ChEBI" id="CHEBI:29105"/>
    </ligand>
</feature>
<evidence type="ECO:0000256" key="2">
    <source>
        <dbReference type="ARBA" id="ARBA00006991"/>
    </source>
</evidence>
<sequence>MINLFGSVGDKSKFHRFSKVFIKNKKMVDCLLNICRACLTEQGEFQSVFVSDESSGMNIHLAEMLMACASIQVTFGDGLPEQICKTCAEKTINLFLFKVKCEESDSKLRNQLGKSPLKEDFISLSFDDDDIDVSDSKIISESQTPSPEFNNEGNLSLEEIRIKNEVHAFSDESENEDPEGGGKINFYKCKMCPKVYNRSSNLLRHEKFHLNDQLHQCSICDKKFMRNDLLERHKLAHAKKNNEKMDKNSDDGLESASLNEAESKNIGDGMEDESSVTEVQENEKKSDRLTCKVCKKKFMKMARLKRHMKTHSPEKPYSCQTCCRGFSRLEIYKNHMNSHTGIKPHVCNICKKGFNQISNLKDHMRTHNGERPFLCSTCGKGFNQLGNLRQHTVRHSGVKAHICSICGNGFASKGELSAHLRKHTGARPFVCSICQHGFTTSSSLTKHKRIHSGEKPYECDVCHMKFSRNGILSRHKRIHTGEKPYVCKFCSKAFTQSNDLNSHLRIHTGEKPYICDQCGQAFRQSSALKTHKRTHIELKPFLNTDIDDRTIIQTKEEEKPFLEARFDFESNTWTYIKRIEQDA</sequence>
<feature type="domain" description="C2H2-type" evidence="13">
    <location>
        <begin position="429"/>
        <end position="456"/>
    </location>
</feature>
<feature type="domain" description="C2H2-type" evidence="13">
    <location>
        <begin position="513"/>
        <end position="540"/>
    </location>
</feature>
<feature type="domain" description="C2H2-type" evidence="13">
    <location>
        <begin position="485"/>
        <end position="512"/>
    </location>
</feature>
<dbReference type="Gene3D" id="3.30.160.60">
    <property type="entry name" value="Classic Zinc Finger"/>
    <property type="match status" value="10"/>
</dbReference>
<feature type="domain" description="ZAD" evidence="14">
    <location>
        <begin position="33"/>
        <end position="111"/>
    </location>
</feature>
<dbReference type="InterPro" id="IPR036236">
    <property type="entry name" value="Znf_C2H2_sf"/>
</dbReference>
<evidence type="ECO:0000256" key="11">
    <source>
        <dbReference type="PROSITE-ProRule" id="PRU01263"/>
    </source>
</evidence>
<evidence type="ECO:0000256" key="7">
    <source>
        <dbReference type="ARBA" id="ARBA00023015"/>
    </source>
</evidence>
<feature type="domain" description="C2H2-type" evidence="13">
    <location>
        <begin position="457"/>
        <end position="484"/>
    </location>
</feature>
<dbReference type="Pfam" id="PF13894">
    <property type="entry name" value="zf-C2H2_4"/>
    <property type="match status" value="1"/>
</dbReference>
<feature type="binding site" evidence="11">
    <location>
        <position position="38"/>
    </location>
    <ligand>
        <name>Zn(2+)</name>
        <dbReference type="ChEBI" id="CHEBI:29105"/>
    </ligand>
</feature>
<evidence type="ECO:0000256" key="10">
    <source>
        <dbReference type="PROSITE-ProRule" id="PRU00042"/>
    </source>
</evidence>
<comment type="subcellular location">
    <subcellularLocation>
        <location evidence="1">Nucleus</location>
    </subcellularLocation>
</comment>
<feature type="domain" description="C2H2-type" evidence="13">
    <location>
        <begin position="373"/>
        <end position="400"/>
    </location>
</feature>
<evidence type="ECO:0000256" key="4">
    <source>
        <dbReference type="ARBA" id="ARBA00022737"/>
    </source>
</evidence>
<proteinExistence type="inferred from homology"/>
<feature type="binding site" evidence="11">
    <location>
        <position position="87"/>
    </location>
    <ligand>
        <name>Zn(2+)</name>
        <dbReference type="ChEBI" id="CHEBI:29105"/>
    </ligand>
</feature>
<feature type="compositionally biased region" description="Basic and acidic residues" evidence="12">
    <location>
        <begin position="240"/>
        <end position="250"/>
    </location>
</feature>
<dbReference type="PANTHER" id="PTHR24409">
    <property type="entry name" value="ZINC FINGER PROTEIN 142"/>
    <property type="match status" value="1"/>
</dbReference>
<keyword evidence="6 11" id="KW-0862">Zinc</keyword>
<evidence type="ECO:0000313" key="15">
    <source>
        <dbReference type="EMBL" id="KAL3280961.1"/>
    </source>
</evidence>
<protein>
    <submittedName>
        <fullName evidence="15">Uncharacterized protein</fullName>
    </submittedName>
</protein>
<feature type="domain" description="C2H2-type" evidence="13">
    <location>
        <begin position="289"/>
        <end position="316"/>
    </location>
</feature>
<evidence type="ECO:0000256" key="5">
    <source>
        <dbReference type="ARBA" id="ARBA00022771"/>
    </source>
</evidence>
<feature type="domain" description="C2H2-type" evidence="13">
    <location>
        <begin position="187"/>
        <end position="214"/>
    </location>
</feature>
<dbReference type="PROSITE" id="PS50157">
    <property type="entry name" value="ZINC_FINGER_C2H2_2"/>
    <property type="match status" value="11"/>
</dbReference>
<dbReference type="FunFam" id="3.30.160.60:FF:000912">
    <property type="entry name" value="Zinc finger protein 660"/>
    <property type="match status" value="1"/>
</dbReference>
<evidence type="ECO:0000256" key="9">
    <source>
        <dbReference type="ARBA" id="ARBA00023242"/>
    </source>
</evidence>
<dbReference type="GO" id="GO:0008270">
    <property type="term" value="F:zinc ion binding"/>
    <property type="evidence" value="ECO:0007669"/>
    <property type="project" value="UniProtKB-UniRule"/>
</dbReference>
<dbReference type="PROSITE" id="PS00028">
    <property type="entry name" value="ZINC_FINGER_C2H2_1"/>
    <property type="match status" value="11"/>
</dbReference>
<dbReference type="PANTHER" id="PTHR24409:SF295">
    <property type="entry name" value="AZ2-RELATED"/>
    <property type="match status" value="1"/>
</dbReference>
<reference evidence="15 16" key="1">
    <citation type="journal article" date="2021" name="BMC Biol.">
        <title>Horizontally acquired antibacterial genes associated with adaptive radiation of ladybird beetles.</title>
        <authorList>
            <person name="Li H.S."/>
            <person name="Tang X.F."/>
            <person name="Huang Y.H."/>
            <person name="Xu Z.Y."/>
            <person name="Chen M.L."/>
            <person name="Du X.Y."/>
            <person name="Qiu B.Y."/>
            <person name="Chen P.T."/>
            <person name="Zhang W."/>
            <person name="Slipinski A."/>
            <person name="Escalona H.E."/>
            <person name="Waterhouse R.M."/>
            <person name="Zwick A."/>
            <person name="Pang H."/>
        </authorList>
    </citation>
    <scope>NUCLEOTIDE SEQUENCE [LARGE SCALE GENOMIC DNA]</scope>
    <source>
        <strain evidence="15">SYSU2018</strain>
    </source>
</reference>
<name>A0ABD2NRF7_9CUCU</name>
<dbReference type="SUPFAM" id="SSF57716">
    <property type="entry name" value="Glucocorticoid receptor-like (DNA-binding domain)"/>
    <property type="match status" value="1"/>
</dbReference>
<dbReference type="GO" id="GO:0045596">
    <property type="term" value="P:negative regulation of cell differentiation"/>
    <property type="evidence" value="ECO:0007669"/>
    <property type="project" value="UniProtKB-ARBA"/>
</dbReference>
<keyword evidence="4" id="KW-0677">Repeat</keyword>
<dbReference type="Gene3D" id="3.40.1800.20">
    <property type="match status" value="1"/>
</dbReference>
<keyword evidence="8" id="KW-0804">Transcription</keyword>
<dbReference type="Pfam" id="PF00096">
    <property type="entry name" value="zf-C2H2"/>
    <property type="match status" value="7"/>
</dbReference>
<dbReference type="SMART" id="SM00868">
    <property type="entry name" value="zf-AD"/>
    <property type="match status" value="1"/>
</dbReference>
<feature type="domain" description="C2H2-type" evidence="13">
    <location>
        <begin position="317"/>
        <end position="344"/>
    </location>
</feature>
<evidence type="ECO:0000259" key="13">
    <source>
        <dbReference type="PROSITE" id="PS50157"/>
    </source>
</evidence>
<feature type="region of interest" description="Disordered" evidence="12">
    <location>
        <begin position="240"/>
        <end position="283"/>
    </location>
</feature>
<dbReference type="GO" id="GO:1990837">
    <property type="term" value="F:sequence-specific double-stranded DNA binding"/>
    <property type="evidence" value="ECO:0007669"/>
    <property type="project" value="UniProtKB-ARBA"/>
</dbReference>
<dbReference type="FunFam" id="3.30.160.60:FF:001498">
    <property type="entry name" value="Zinc finger protein 404"/>
    <property type="match status" value="1"/>
</dbReference>
<dbReference type="FunFam" id="3.30.160.60:FF:000557">
    <property type="entry name" value="zinc finger and SCAN domain-containing protein 29"/>
    <property type="match status" value="1"/>
</dbReference>